<dbReference type="EMBL" id="CADCVM010000317">
    <property type="protein sequence ID" value="CAA9508257.1"/>
    <property type="molecule type" value="Genomic_DNA"/>
</dbReference>
<sequence>EDSDEGCVGHRRGGDTGFLSGARPLPARGRGGRAHRRPDTVLHLLGRRRRIALGPRGGFPPVRLSRDTQGILGLQGKGVGHVPLHRLPDGLLVAAPEHARLQRDRFPGPPVHRPLIPPAAGGRGRGAGPELHLPDEDPHDRGSRGRRDGLLYRVASPGQV</sequence>
<reference evidence="2" key="1">
    <citation type="submission" date="2020-02" db="EMBL/GenBank/DDBJ databases">
        <authorList>
            <person name="Meier V. D."/>
        </authorList>
    </citation>
    <scope>NUCLEOTIDE SEQUENCE</scope>
    <source>
        <strain evidence="2">AVDCRST_MAG05</strain>
    </source>
</reference>
<feature type="compositionally biased region" description="Basic and acidic residues" evidence="1">
    <location>
        <begin position="132"/>
        <end position="150"/>
    </location>
</feature>
<feature type="compositionally biased region" description="Pro residues" evidence="1">
    <location>
        <begin position="107"/>
        <end position="117"/>
    </location>
</feature>
<organism evidence="2">
    <name type="scientific">uncultured Rubrobacteraceae bacterium</name>
    <dbReference type="NCBI Taxonomy" id="349277"/>
    <lineage>
        <taxon>Bacteria</taxon>
        <taxon>Bacillati</taxon>
        <taxon>Actinomycetota</taxon>
        <taxon>Rubrobacteria</taxon>
        <taxon>Rubrobacterales</taxon>
        <taxon>Rubrobacteraceae</taxon>
        <taxon>environmental samples</taxon>
    </lineage>
</organism>
<dbReference type="AlphaFoldDB" id="A0A6J4SYB1"/>
<evidence type="ECO:0000256" key="1">
    <source>
        <dbReference type="SAM" id="MobiDB-lite"/>
    </source>
</evidence>
<name>A0A6J4SYB1_9ACTN</name>
<gene>
    <name evidence="2" type="ORF">AVDCRST_MAG05-2867</name>
</gene>
<proteinExistence type="predicted"/>
<feature type="region of interest" description="Disordered" evidence="1">
    <location>
        <begin position="102"/>
        <end position="160"/>
    </location>
</feature>
<accession>A0A6J4SYB1</accession>
<evidence type="ECO:0000313" key="2">
    <source>
        <dbReference type="EMBL" id="CAA9508257.1"/>
    </source>
</evidence>
<protein>
    <submittedName>
        <fullName evidence="2">Uncharacterized protein</fullName>
    </submittedName>
</protein>
<feature type="region of interest" description="Disordered" evidence="1">
    <location>
        <begin position="1"/>
        <end position="38"/>
    </location>
</feature>
<feature type="non-terminal residue" evidence="2">
    <location>
        <position position="160"/>
    </location>
</feature>
<feature type="non-terminal residue" evidence="2">
    <location>
        <position position="1"/>
    </location>
</feature>